<dbReference type="PROSITE" id="PS00688">
    <property type="entry name" value="SIGMA54_INTERACT_3"/>
    <property type="match status" value="1"/>
</dbReference>
<dbReference type="InterPro" id="IPR025662">
    <property type="entry name" value="Sigma_54_int_dom_ATP-bd_1"/>
</dbReference>
<evidence type="ECO:0000256" key="2">
    <source>
        <dbReference type="ARBA" id="ARBA00022840"/>
    </source>
</evidence>
<dbReference type="Pfam" id="PF00158">
    <property type="entry name" value="Sigma54_activat"/>
    <property type="match status" value="1"/>
</dbReference>
<keyword evidence="3" id="KW-0805">Transcription regulation</keyword>
<dbReference type="RefSeq" id="WP_245911387.1">
    <property type="nucleotide sequence ID" value="NZ_BAABQN010000007.1"/>
</dbReference>
<dbReference type="SUPFAM" id="SSF46689">
    <property type="entry name" value="Homeodomain-like"/>
    <property type="match status" value="1"/>
</dbReference>
<reference evidence="7 8" key="1">
    <citation type="submission" date="2018-06" db="EMBL/GenBank/DDBJ databases">
        <title>Genomic Encyclopedia of Type Strains, Phase IV (KMG-IV): sequencing the most valuable type-strain genomes for metagenomic binning, comparative biology and taxonomic classification.</title>
        <authorList>
            <person name="Goeker M."/>
        </authorList>
    </citation>
    <scope>NUCLEOTIDE SEQUENCE [LARGE SCALE GENOMIC DNA]</scope>
    <source>
        <strain evidence="7 8">DSM 15140</strain>
    </source>
</reference>
<dbReference type="SMART" id="SM00382">
    <property type="entry name" value="AAA"/>
    <property type="match status" value="1"/>
</dbReference>
<dbReference type="SUPFAM" id="SSF52540">
    <property type="entry name" value="P-loop containing nucleoside triphosphate hydrolases"/>
    <property type="match status" value="1"/>
</dbReference>
<dbReference type="PANTHER" id="PTHR32071:SF121">
    <property type="entry name" value="SIGMA L-DEPENDENT TRANSCRIPTIONAL REGULATOR YQIR-RELATED"/>
    <property type="match status" value="1"/>
</dbReference>
<keyword evidence="1" id="KW-0547">Nucleotide-binding</keyword>
<protein>
    <submittedName>
        <fullName evidence="7">Transcriptional regulator with PAS, ATPase and Fis domain</fullName>
    </submittedName>
</protein>
<evidence type="ECO:0000259" key="6">
    <source>
        <dbReference type="PROSITE" id="PS50112"/>
    </source>
</evidence>
<feature type="domain" description="PAS" evidence="6">
    <location>
        <begin position="9"/>
        <end position="60"/>
    </location>
</feature>
<dbReference type="STRING" id="200904.GCA_900168775_01064"/>
<dbReference type="PROSITE" id="PS50112">
    <property type="entry name" value="PAS"/>
    <property type="match status" value="1"/>
</dbReference>
<dbReference type="InterPro" id="IPR025944">
    <property type="entry name" value="Sigma_54_int_dom_CS"/>
</dbReference>
<dbReference type="GO" id="GO:0043565">
    <property type="term" value="F:sequence-specific DNA binding"/>
    <property type="evidence" value="ECO:0007669"/>
    <property type="project" value="InterPro"/>
</dbReference>
<dbReference type="Gene3D" id="1.10.10.60">
    <property type="entry name" value="Homeodomain-like"/>
    <property type="match status" value="1"/>
</dbReference>
<dbReference type="Gene3D" id="3.30.450.20">
    <property type="entry name" value="PAS domain"/>
    <property type="match status" value="1"/>
</dbReference>
<dbReference type="PROSITE" id="PS50045">
    <property type="entry name" value="SIGMA54_INTERACT_4"/>
    <property type="match status" value="1"/>
</dbReference>
<dbReference type="InterPro" id="IPR035965">
    <property type="entry name" value="PAS-like_dom_sf"/>
</dbReference>
<gene>
    <name evidence="7" type="ORF">DES48_10731</name>
</gene>
<comment type="caution">
    <text evidence="7">The sequence shown here is derived from an EMBL/GenBank/DDBJ whole genome shotgun (WGS) entry which is preliminary data.</text>
</comment>
<dbReference type="InterPro" id="IPR000014">
    <property type="entry name" value="PAS"/>
</dbReference>
<keyword evidence="8" id="KW-1185">Reference proteome</keyword>
<dbReference type="EMBL" id="QNRI01000007">
    <property type="protein sequence ID" value="RBO97115.1"/>
    <property type="molecule type" value="Genomic_DNA"/>
</dbReference>
<dbReference type="FunFam" id="3.40.50.300:FF:000006">
    <property type="entry name" value="DNA-binding transcriptional regulator NtrC"/>
    <property type="match status" value="1"/>
</dbReference>
<dbReference type="InterPro" id="IPR002078">
    <property type="entry name" value="Sigma_54_int"/>
</dbReference>
<dbReference type="GO" id="GO:0005524">
    <property type="term" value="F:ATP binding"/>
    <property type="evidence" value="ECO:0007669"/>
    <property type="project" value="UniProtKB-KW"/>
</dbReference>
<dbReference type="Proteomes" id="UP000252254">
    <property type="component" value="Unassembled WGS sequence"/>
</dbReference>
<dbReference type="InterPro" id="IPR002197">
    <property type="entry name" value="HTH_Fis"/>
</dbReference>
<dbReference type="Pfam" id="PF25601">
    <property type="entry name" value="AAA_lid_14"/>
    <property type="match status" value="1"/>
</dbReference>
<evidence type="ECO:0000313" key="8">
    <source>
        <dbReference type="Proteomes" id="UP000252254"/>
    </source>
</evidence>
<evidence type="ECO:0000259" key="5">
    <source>
        <dbReference type="PROSITE" id="PS50045"/>
    </source>
</evidence>
<dbReference type="InterPro" id="IPR009057">
    <property type="entry name" value="Homeodomain-like_sf"/>
</dbReference>
<dbReference type="GO" id="GO:0006355">
    <property type="term" value="P:regulation of DNA-templated transcription"/>
    <property type="evidence" value="ECO:0007669"/>
    <property type="project" value="InterPro"/>
</dbReference>
<feature type="domain" description="Sigma-54 factor interaction" evidence="5">
    <location>
        <begin position="144"/>
        <end position="372"/>
    </location>
</feature>
<evidence type="ECO:0000313" key="7">
    <source>
        <dbReference type="EMBL" id="RBO97115.1"/>
    </source>
</evidence>
<name>A0A366E4U3_9BACI</name>
<dbReference type="Gene3D" id="1.10.8.60">
    <property type="match status" value="1"/>
</dbReference>
<keyword evidence="4" id="KW-0804">Transcription</keyword>
<sequence>MDNKFESPANPTIQENIHDMPSALFVTDAKGNILISNEFTALTVGMRLDELITHNVEDLVRLGYYDDSITMEAIKTKKRVCRTVHTNKGFSVLSTATPLMYENGEVRLVITTSFDYKEKFSKNNLNHHNSDRNQDVIDTENGEIVTESLAMKNIINVCNQIALFDSKVFIYGESGTGKEVIARYIHKKSNRKDGPFISINCASISPSLFELELFGYEKGSFVGATDNKMGVIEAANDGILFLDEISEIPLDMQAKLLHVMESSELRRIGGVKSLPINCRIIAASNRDLWNMVRKGMFREDLFYRINVIPIHIPPLRSRRSDLVGLISTFIEELNNKYNKNFVLRAEDFQQIINHNWPGNVRELKNYIERLVVTGQTDTVQYNDEIGTDWFAFDYFIKKNQGHFSTLKDFTAITEGRYIKQVLAACNDNATEAANQLGVHRSVIYRKLNRMKEILKENLSG</sequence>
<dbReference type="AlphaFoldDB" id="A0A366E4U3"/>
<evidence type="ECO:0000256" key="3">
    <source>
        <dbReference type="ARBA" id="ARBA00023015"/>
    </source>
</evidence>
<proteinExistence type="predicted"/>
<evidence type="ECO:0000256" key="4">
    <source>
        <dbReference type="ARBA" id="ARBA00023163"/>
    </source>
</evidence>
<evidence type="ECO:0000256" key="1">
    <source>
        <dbReference type="ARBA" id="ARBA00022741"/>
    </source>
</evidence>
<dbReference type="Gene3D" id="3.40.50.300">
    <property type="entry name" value="P-loop containing nucleotide triphosphate hydrolases"/>
    <property type="match status" value="1"/>
</dbReference>
<dbReference type="PROSITE" id="PS00675">
    <property type="entry name" value="SIGMA54_INTERACT_1"/>
    <property type="match status" value="1"/>
</dbReference>
<dbReference type="PANTHER" id="PTHR32071">
    <property type="entry name" value="TRANSCRIPTIONAL REGULATORY PROTEIN"/>
    <property type="match status" value="1"/>
</dbReference>
<organism evidence="7 8">
    <name type="scientific">Paraliobacillus ryukyuensis</name>
    <dbReference type="NCBI Taxonomy" id="200904"/>
    <lineage>
        <taxon>Bacteria</taxon>
        <taxon>Bacillati</taxon>
        <taxon>Bacillota</taxon>
        <taxon>Bacilli</taxon>
        <taxon>Bacillales</taxon>
        <taxon>Bacillaceae</taxon>
        <taxon>Paraliobacillus</taxon>
    </lineage>
</organism>
<dbReference type="SUPFAM" id="SSF55785">
    <property type="entry name" value="PYP-like sensor domain (PAS domain)"/>
    <property type="match status" value="1"/>
</dbReference>
<dbReference type="CDD" id="cd00009">
    <property type="entry name" value="AAA"/>
    <property type="match status" value="1"/>
</dbReference>
<dbReference type="Pfam" id="PF02954">
    <property type="entry name" value="HTH_8"/>
    <property type="match status" value="1"/>
</dbReference>
<keyword evidence="2" id="KW-0067">ATP-binding</keyword>
<dbReference type="InterPro" id="IPR027417">
    <property type="entry name" value="P-loop_NTPase"/>
</dbReference>
<dbReference type="InterPro" id="IPR058031">
    <property type="entry name" value="AAA_lid_NorR"/>
</dbReference>
<dbReference type="InterPro" id="IPR003593">
    <property type="entry name" value="AAA+_ATPase"/>
</dbReference>
<accession>A0A366E4U3</accession>